<reference evidence="3" key="1">
    <citation type="journal article" date="2015" name="Genome Announc.">
        <title>Whole-Genome Sequences of 80 Environmental and Clinical Isolates of Burkholderia pseudomallei.</title>
        <authorList>
            <person name="Johnson S.L."/>
            <person name="Baker A.L."/>
            <person name="Chain P.S."/>
            <person name="Currie B.J."/>
            <person name="Daligault H.E."/>
            <person name="Davenport K.W."/>
            <person name="Davis C.B."/>
            <person name="Inglis T.J."/>
            <person name="Kaestli M."/>
            <person name="Koren S."/>
            <person name="Mayo M."/>
            <person name="Merritt A.J."/>
            <person name="Price E.P."/>
            <person name="Sarovich D.S."/>
            <person name="Warner J."/>
            <person name="Rosovitz M.J."/>
        </authorList>
    </citation>
    <scope>NUCLEOTIDE SEQUENCE [LARGE SCALE GENOMIC DNA]</scope>
    <source>
        <strain evidence="3">DSM 2030</strain>
    </source>
</reference>
<dbReference type="KEGG" id="tki:TKV_c17390"/>
<sequence length="480" mass="56245">MRIIYQVGRMDYRTDLQQFVVRDFEGKNYKFEAKYELSSFALREFLKSQGIDSKVVLIYPVSIVLNEGLGNANFDEDLKNELREIFKNPSSYLKNPNDFIERIPLEKARDEKIIIHSLGTYLKENPIELDSSYDDIVLEILLDMIKRYLKGTVDIFYIDISSGHNIYISAMIEASRHFVVFTRLRHWIHKERIPKVYLVFSDPILGSAATSFDIHIQPQIYKAFFSSPITREDVISKNFSFLKNIYEEINNNGKGNLVDLQKQQVQLVRQNRKSLREKLEMFVYIFSAIKNNIPLYIYYLPYHTISDIEEELEKLINYAESKLNQGYLNSPKLDKGAYLKAILSLGFYMGLVDVLKVFGVTSFDQDTGLDLKVLKEGFEKIYEIFTLPMNNVMLGNEISNDSEKIEKWILEKGSFNYWEKLLKILYPEKQLSSCDERNYFAHSGFEGNVTDVRFDGKNIFVRYTEDIKFETINNWLKSRV</sequence>
<evidence type="ECO:0000313" key="3">
    <source>
        <dbReference type="Proteomes" id="UP000029669"/>
    </source>
</evidence>
<dbReference type="InterPro" id="IPR019016">
    <property type="entry name" value="Csx1-like_HEPN"/>
</dbReference>
<evidence type="ECO:0000313" key="2">
    <source>
        <dbReference type="EMBL" id="AIS52891.1"/>
    </source>
</evidence>
<dbReference type="Pfam" id="PF09455">
    <property type="entry name" value="Csx1_HEPN"/>
    <property type="match status" value="1"/>
</dbReference>
<dbReference type="AlphaFoldDB" id="A0A097ASU4"/>
<dbReference type="eggNOG" id="COG1517">
    <property type="taxonomic scope" value="Bacteria"/>
</dbReference>
<protein>
    <submittedName>
        <fullName evidence="2">CRISPR-associated protein, MJ1666 family</fullName>
    </submittedName>
</protein>
<gene>
    <name evidence="2" type="ORF">TKV_c17390</name>
</gene>
<organism evidence="2 3">
    <name type="scientific">Thermoanaerobacter kivui</name>
    <name type="common">Acetogenium kivui</name>
    <dbReference type="NCBI Taxonomy" id="2325"/>
    <lineage>
        <taxon>Bacteria</taxon>
        <taxon>Bacillati</taxon>
        <taxon>Bacillota</taxon>
        <taxon>Clostridia</taxon>
        <taxon>Thermoanaerobacterales</taxon>
        <taxon>Thermoanaerobacteraceae</taxon>
        <taxon>Thermoanaerobacter</taxon>
    </lineage>
</organism>
<dbReference type="HOGENOM" id="CLU_045946_0_0_9"/>
<dbReference type="SUPFAM" id="SSF160980">
    <property type="entry name" value="SSO1389-like"/>
    <property type="match status" value="1"/>
</dbReference>
<dbReference type="Proteomes" id="UP000029669">
    <property type="component" value="Chromosome"/>
</dbReference>
<keyword evidence="3" id="KW-1185">Reference proteome</keyword>
<accession>A0A097ASU4</accession>
<name>A0A097ASU4_THEKI</name>
<dbReference type="Gene3D" id="3.40.50.10640">
    <property type="entry name" value="SSO1389-like"/>
    <property type="match status" value="1"/>
</dbReference>
<dbReference type="NCBIfam" id="TIGR01897">
    <property type="entry name" value="cas_MJ1666"/>
    <property type="match status" value="1"/>
</dbReference>
<proteinExistence type="predicted"/>
<dbReference type="STRING" id="2325.TKV_c17390"/>
<feature type="domain" description="CRISPR system endoribonuclease Csx1-like HEPN" evidence="1">
    <location>
        <begin position="390"/>
        <end position="464"/>
    </location>
</feature>
<dbReference type="InterPro" id="IPR010171">
    <property type="entry name" value="CRISPR_Csx1"/>
</dbReference>
<dbReference type="OrthoDB" id="2080251at2"/>
<dbReference type="InterPro" id="IPR027419">
    <property type="entry name" value="CRISPR-assoc_Csx1_C"/>
</dbReference>
<dbReference type="Gene3D" id="1.10.3740.10">
    <property type="entry name" value="SSO1389-like domains"/>
    <property type="match status" value="1"/>
</dbReference>
<dbReference type="EMBL" id="CP009170">
    <property type="protein sequence ID" value="AIS52891.1"/>
    <property type="molecule type" value="Genomic_DNA"/>
</dbReference>
<evidence type="ECO:0000259" key="1">
    <source>
        <dbReference type="Pfam" id="PF09455"/>
    </source>
</evidence>
<dbReference type="RefSeq" id="WP_049685562.1">
    <property type="nucleotide sequence ID" value="NZ_CP009170.1"/>
</dbReference>